<dbReference type="InterPro" id="IPR016197">
    <property type="entry name" value="Chromo-like_dom_sf"/>
</dbReference>
<comment type="caution">
    <text evidence="3">The sequence shown here is derived from an EMBL/GenBank/DDBJ whole genome shotgun (WGS) entry which is preliminary data.</text>
</comment>
<dbReference type="EMBL" id="JAUCMX010000008">
    <property type="protein sequence ID" value="KAK3537132.1"/>
    <property type="molecule type" value="Genomic_DNA"/>
</dbReference>
<dbReference type="InterPro" id="IPR056924">
    <property type="entry name" value="SH3_Tf2-1"/>
</dbReference>
<proteinExistence type="predicted"/>
<dbReference type="PANTHER" id="PTHR46148">
    <property type="entry name" value="CHROMO DOMAIN-CONTAINING PROTEIN"/>
    <property type="match status" value="1"/>
</dbReference>
<sequence length="481" mass="51677">MVWLSTRILRFKLPCRKLSPKFVGPFEIIRQVNPVAYRLQLPASYRICPTFHISLLKPAHPLGSGETSGVQLPPPLDIEGSPAYQVHALLDSRWVRSQIQYLVDWEGFRGGHCPARRQRRRVPAAPSSHPPAPWGVPDPSETDIVAPEPSFVGGRRSVRVLGGGRRSVLLLGGGRCLALLLDGGRHSALLLGCGRRSAPPLGCGRRVGPFGLAVGSCAPPTCLAPASRSPHVPRLDPRSPHLPRLGPRFPPLALLLLLAPPQCLAAPPTGLSMFLAPPQDPSLDRTFWGGLRHLAQGDGDMSESGTKTLVGVWYQAAIGHTGSAISGTLMPGTVKIMANDYYKRHLSTTSNSQTPNSTMAKTKELSKDTRNKIVDLHQAGKTETAIACFYPAAREVKGSDGFKISVKYFFLSCAFQGPGPTAGLAQLRVPKSILLQGISEICLRQVKECKVSFICPVANDECSAAGKRGSQKVSSDTALES</sequence>
<evidence type="ECO:0000259" key="2">
    <source>
        <dbReference type="Pfam" id="PF24626"/>
    </source>
</evidence>
<feature type="domain" description="Tf2-1-like SH3-like" evidence="2">
    <location>
        <begin position="1"/>
        <end position="60"/>
    </location>
</feature>
<feature type="region of interest" description="Disordered" evidence="1">
    <location>
        <begin position="116"/>
        <end position="142"/>
    </location>
</feature>
<dbReference type="Pfam" id="PF24626">
    <property type="entry name" value="SH3_Tf2-1"/>
    <property type="match status" value="1"/>
</dbReference>
<reference evidence="3" key="1">
    <citation type="submission" date="2023-06" db="EMBL/GenBank/DDBJ databases">
        <title>Male Hemibagrus guttatus genome.</title>
        <authorList>
            <person name="Bian C."/>
        </authorList>
    </citation>
    <scope>NUCLEOTIDE SEQUENCE</scope>
    <source>
        <strain evidence="3">Male_cb2023</strain>
        <tissue evidence="3">Muscle</tissue>
    </source>
</reference>
<dbReference type="Proteomes" id="UP001274896">
    <property type="component" value="Unassembled WGS sequence"/>
</dbReference>
<dbReference type="SUPFAM" id="SSF54160">
    <property type="entry name" value="Chromo domain-like"/>
    <property type="match status" value="1"/>
</dbReference>
<evidence type="ECO:0000313" key="4">
    <source>
        <dbReference type="Proteomes" id="UP001274896"/>
    </source>
</evidence>
<protein>
    <recommendedName>
        <fullName evidence="2">Tf2-1-like SH3-like domain-containing protein</fullName>
    </recommendedName>
</protein>
<dbReference type="AlphaFoldDB" id="A0AAE0V4J2"/>
<organism evidence="3 4">
    <name type="scientific">Hemibagrus guttatus</name>
    <dbReference type="NCBI Taxonomy" id="175788"/>
    <lineage>
        <taxon>Eukaryota</taxon>
        <taxon>Metazoa</taxon>
        <taxon>Chordata</taxon>
        <taxon>Craniata</taxon>
        <taxon>Vertebrata</taxon>
        <taxon>Euteleostomi</taxon>
        <taxon>Actinopterygii</taxon>
        <taxon>Neopterygii</taxon>
        <taxon>Teleostei</taxon>
        <taxon>Ostariophysi</taxon>
        <taxon>Siluriformes</taxon>
        <taxon>Bagridae</taxon>
        <taxon>Hemibagrus</taxon>
    </lineage>
</organism>
<dbReference type="Gene3D" id="1.10.10.10">
    <property type="entry name" value="Winged helix-like DNA-binding domain superfamily/Winged helix DNA-binding domain"/>
    <property type="match status" value="1"/>
</dbReference>
<dbReference type="InterPro" id="IPR036388">
    <property type="entry name" value="WH-like_DNA-bd_sf"/>
</dbReference>
<evidence type="ECO:0000313" key="3">
    <source>
        <dbReference type="EMBL" id="KAK3537132.1"/>
    </source>
</evidence>
<dbReference type="PANTHER" id="PTHR46148:SF52">
    <property type="entry name" value="OS04G0603800 PROTEIN"/>
    <property type="match status" value="1"/>
</dbReference>
<gene>
    <name evidence="3" type="ORF">QTP70_002144</name>
</gene>
<name>A0AAE0V4J2_9TELE</name>
<accession>A0AAE0V4J2</accession>
<evidence type="ECO:0000256" key="1">
    <source>
        <dbReference type="SAM" id="MobiDB-lite"/>
    </source>
</evidence>
<keyword evidence="4" id="KW-1185">Reference proteome</keyword>